<protein>
    <recommendedName>
        <fullName evidence="4">BZIP domain-containing protein</fullName>
    </recommendedName>
</protein>
<accession>A0A3F3PH71</accession>
<evidence type="ECO:0000313" key="2">
    <source>
        <dbReference type="EMBL" id="RDH26228.1"/>
    </source>
</evidence>
<reference evidence="2 3" key="1">
    <citation type="submission" date="2018-07" db="EMBL/GenBank/DDBJ databases">
        <title>The genomes of Aspergillus section Nigri reveals drivers in fungal speciation.</title>
        <authorList>
            <consortium name="DOE Joint Genome Institute"/>
            <person name="Vesth T.C."/>
            <person name="Nybo J."/>
            <person name="Theobald S."/>
            <person name="Brandl J."/>
            <person name="Frisvad J.C."/>
            <person name="Nielsen K.F."/>
            <person name="Lyhne E.K."/>
            <person name="Kogle M.E."/>
            <person name="Kuo A."/>
            <person name="Riley R."/>
            <person name="Clum A."/>
            <person name="Nolan M."/>
            <person name="Lipzen A."/>
            <person name="Salamov A."/>
            <person name="Henrissat B."/>
            <person name="Wiebenga A."/>
            <person name="De vries R.P."/>
            <person name="Grigoriev I.V."/>
            <person name="Mortensen U.H."/>
            <person name="Andersen M.R."/>
            <person name="Baker S.E."/>
        </authorList>
    </citation>
    <scope>NUCLEOTIDE SEQUENCE [LARGE SCALE GENOMIC DNA]</scope>
    <source>
        <strain evidence="2 3">CBS 139.54b</strain>
    </source>
</reference>
<dbReference type="EMBL" id="KZ852206">
    <property type="protein sequence ID" value="RDH26228.1"/>
    <property type="molecule type" value="Genomic_DNA"/>
</dbReference>
<feature type="compositionally biased region" description="Low complexity" evidence="1">
    <location>
        <begin position="37"/>
        <end position="57"/>
    </location>
</feature>
<organism evidence="2 3">
    <name type="scientific">Aspergillus welwitschiae</name>
    <dbReference type="NCBI Taxonomy" id="1341132"/>
    <lineage>
        <taxon>Eukaryota</taxon>
        <taxon>Fungi</taxon>
        <taxon>Dikarya</taxon>
        <taxon>Ascomycota</taxon>
        <taxon>Pezizomycotina</taxon>
        <taxon>Eurotiomycetes</taxon>
        <taxon>Eurotiomycetidae</taxon>
        <taxon>Eurotiales</taxon>
        <taxon>Aspergillaceae</taxon>
        <taxon>Aspergillus</taxon>
        <taxon>Aspergillus subgen. Circumdati</taxon>
    </lineage>
</organism>
<proteinExistence type="predicted"/>
<feature type="region of interest" description="Disordered" evidence="1">
    <location>
        <begin position="29"/>
        <end position="87"/>
    </location>
</feature>
<evidence type="ECO:0000313" key="3">
    <source>
        <dbReference type="Proteomes" id="UP000253729"/>
    </source>
</evidence>
<dbReference type="Proteomes" id="UP000253729">
    <property type="component" value="Unassembled WGS sequence"/>
</dbReference>
<dbReference type="AlphaFoldDB" id="A0A3F3PH71"/>
<name>A0A3F3PH71_9EURO</name>
<feature type="compositionally biased region" description="Basic residues" evidence="1">
    <location>
        <begin position="68"/>
        <end position="81"/>
    </location>
</feature>
<sequence>MNLSASGKALRTSAALSPSVLDMYRTILPAYPPRTGSSSPVNNHSSESPSSDTSSTDDWLHVSDPAQRRRIQNRNAQRKHRTSECGENLLDAELTYPAWL</sequence>
<evidence type="ECO:0000256" key="1">
    <source>
        <dbReference type="SAM" id="MobiDB-lite"/>
    </source>
</evidence>
<keyword evidence="3" id="KW-1185">Reference proteome</keyword>
<dbReference type="CDD" id="cd14688">
    <property type="entry name" value="bZIP_YAP"/>
    <property type="match status" value="1"/>
</dbReference>
<dbReference type="GeneID" id="38136900"/>
<dbReference type="RefSeq" id="XP_026619250.1">
    <property type="nucleotide sequence ID" value="XM_026768544.1"/>
</dbReference>
<evidence type="ECO:0008006" key="4">
    <source>
        <dbReference type="Google" id="ProtNLM"/>
    </source>
</evidence>
<gene>
    <name evidence="2" type="ORF">BDQ94DRAFT_155826</name>
</gene>